<dbReference type="Proteomes" id="UP000214365">
    <property type="component" value="Unassembled WGS sequence"/>
</dbReference>
<comment type="caution">
    <text evidence="1">The sequence shown here is derived from an EMBL/GenBank/DDBJ whole genome shotgun (WGS) entry which is preliminary data.</text>
</comment>
<dbReference type="InterPro" id="IPR036047">
    <property type="entry name" value="F-box-like_dom_sf"/>
</dbReference>
<dbReference type="Gene3D" id="3.80.10.10">
    <property type="entry name" value="Ribonuclease Inhibitor"/>
    <property type="match status" value="1"/>
</dbReference>
<evidence type="ECO:0000313" key="2">
    <source>
        <dbReference type="Proteomes" id="UP000214365"/>
    </source>
</evidence>
<sequence>MNRLPAEIKHIIAECTPMESLRALCQVNREWNRIAAPLLYEHINIHMLEEGVPQKLFWLPDANRVLAHVKRLSIIAQWHPDTGIQPDYTYSHKQFTLDDENQNIPRLSPCRKGDWAAAIDLLRQLPPLRAVDLLISMGGPVELHQAILHYHPACRLSVYSSPPPAQVRNVKLGDWVLLPRLHTAHVTCFENPDRRKFREHPDRLLEAIVARAPHVKKLALQISAGGHVGPRPDYNETVVVEREPGTTPVRAKLELLSWPLNTEMPALQFLKWDRIVDYSCLKSWSVGCVEDSRLLRAITDLRPFQQLTGLTLALFPPQRDSLEFWSATEAMFDSLPLLKYLCLLGAYKPSFLTQAILRKHGQTLLELKLNEESDKWNQQALRRLSQRGPFGPKFTAEDIRSLAAQCPSLEKLRICVQRNRGFETDVYTALANFPCLTELDLLLNCLAQVGPNETPIPPRDLTEFEKDRTPRTYYDLPIWYVRDTMINYAIDQDLSEAVFTHIRVHQGGSRRLAKLTLRPHCEPQQNCHYRLDAFIFHAEIFKVLGSTWIVEMDVLTGLRAVKRVQDHGDKRDLFEGNMLIEIIFNSIWLNSIWPAQQDDRGWLWSWRSWPLLEVAVNKTPQ</sequence>
<protein>
    <submittedName>
        <fullName evidence="1">Uncharacterized protein</fullName>
    </submittedName>
</protein>
<name>A0A225AEU5_TALAT</name>
<dbReference type="OrthoDB" id="3945550at2759"/>
<dbReference type="AlphaFoldDB" id="A0A225AEU5"/>
<dbReference type="RefSeq" id="XP_020119932.1">
    <property type="nucleotide sequence ID" value="XM_020267317.1"/>
</dbReference>
<dbReference type="GeneID" id="31004742"/>
<reference evidence="1 2" key="1">
    <citation type="submission" date="2015-06" db="EMBL/GenBank/DDBJ databases">
        <title>Talaromyces atroroseus IBT 11181 draft genome.</title>
        <authorList>
            <person name="Rasmussen K.B."/>
            <person name="Rasmussen S."/>
            <person name="Petersen B."/>
            <person name="Sicheritz-Ponten T."/>
            <person name="Mortensen U.H."/>
            <person name="Thrane U."/>
        </authorList>
    </citation>
    <scope>NUCLEOTIDE SEQUENCE [LARGE SCALE GENOMIC DNA]</scope>
    <source>
        <strain evidence="1 2">IBT 11181</strain>
    </source>
</reference>
<dbReference type="SUPFAM" id="SSF52047">
    <property type="entry name" value="RNI-like"/>
    <property type="match status" value="1"/>
</dbReference>
<dbReference type="EMBL" id="LFMY01000006">
    <property type="protein sequence ID" value="OKL59811.1"/>
    <property type="molecule type" value="Genomic_DNA"/>
</dbReference>
<keyword evidence="2" id="KW-1185">Reference proteome</keyword>
<proteinExistence type="predicted"/>
<organism evidence="1 2">
    <name type="scientific">Talaromyces atroroseus</name>
    <dbReference type="NCBI Taxonomy" id="1441469"/>
    <lineage>
        <taxon>Eukaryota</taxon>
        <taxon>Fungi</taxon>
        <taxon>Dikarya</taxon>
        <taxon>Ascomycota</taxon>
        <taxon>Pezizomycotina</taxon>
        <taxon>Eurotiomycetes</taxon>
        <taxon>Eurotiomycetidae</taxon>
        <taxon>Eurotiales</taxon>
        <taxon>Trichocomaceae</taxon>
        <taxon>Talaromyces</taxon>
        <taxon>Talaromyces sect. Trachyspermi</taxon>
    </lineage>
</organism>
<accession>A0A225AEU5</accession>
<dbReference type="InterPro" id="IPR032675">
    <property type="entry name" value="LRR_dom_sf"/>
</dbReference>
<dbReference type="SUPFAM" id="SSF81383">
    <property type="entry name" value="F-box domain"/>
    <property type="match status" value="1"/>
</dbReference>
<gene>
    <name evidence="1" type="ORF">UA08_04986</name>
</gene>
<dbReference type="STRING" id="1441469.A0A225AEU5"/>
<evidence type="ECO:0000313" key="1">
    <source>
        <dbReference type="EMBL" id="OKL59811.1"/>
    </source>
</evidence>